<evidence type="ECO:0000313" key="2">
    <source>
        <dbReference type="EMBL" id="CAJ0578907.1"/>
    </source>
</evidence>
<dbReference type="Proteomes" id="UP001177023">
    <property type="component" value="Unassembled WGS sequence"/>
</dbReference>
<organism evidence="2 3">
    <name type="scientific">Mesorhabditis spiculigera</name>
    <dbReference type="NCBI Taxonomy" id="96644"/>
    <lineage>
        <taxon>Eukaryota</taxon>
        <taxon>Metazoa</taxon>
        <taxon>Ecdysozoa</taxon>
        <taxon>Nematoda</taxon>
        <taxon>Chromadorea</taxon>
        <taxon>Rhabditida</taxon>
        <taxon>Rhabditina</taxon>
        <taxon>Rhabditomorpha</taxon>
        <taxon>Rhabditoidea</taxon>
        <taxon>Rhabditidae</taxon>
        <taxon>Mesorhabditinae</taxon>
        <taxon>Mesorhabditis</taxon>
    </lineage>
</organism>
<accession>A0AA36D302</accession>
<dbReference type="AlphaFoldDB" id="A0AA36D302"/>
<evidence type="ECO:0000313" key="3">
    <source>
        <dbReference type="Proteomes" id="UP001177023"/>
    </source>
</evidence>
<keyword evidence="3" id="KW-1185">Reference proteome</keyword>
<proteinExistence type="predicted"/>
<evidence type="ECO:0000256" key="1">
    <source>
        <dbReference type="SAM" id="MobiDB-lite"/>
    </source>
</evidence>
<reference evidence="2" key="1">
    <citation type="submission" date="2023-06" db="EMBL/GenBank/DDBJ databases">
        <authorList>
            <person name="Delattre M."/>
        </authorList>
    </citation>
    <scope>NUCLEOTIDE SEQUENCE</scope>
    <source>
        <strain evidence="2">AF72</strain>
    </source>
</reference>
<gene>
    <name evidence="2" type="ORF">MSPICULIGERA_LOCUS17145</name>
</gene>
<feature type="non-terminal residue" evidence="2">
    <location>
        <position position="254"/>
    </location>
</feature>
<name>A0AA36D302_9BILA</name>
<protein>
    <submittedName>
        <fullName evidence="2">Uncharacterized protein</fullName>
    </submittedName>
</protein>
<feature type="region of interest" description="Disordered" evidence="1">
    <location>
        <begin position="145"/>
        <end position="168"/>
    </location>
</feature>
<sequence>MLAYVIVASIEDSSEIENISDFLGGFVVLLNKKLRRIGSMTFIQEEPVGYFHAEIGDALQVSKIYEEVKKNNRAQMIFHILPHVDSLEYRWMKQLARDSGMIAQGILHESTVNWFAQVGGLAFAVTKITKSVCDQTANVFGQRKLNEPSAGPAIEDPSRKDVDEITDGSRHQQSGEITLVVEGISPHVKPAKLFAVLLSPIRVLQVKWHYTVVHVTFVNNHEALQACEKFRRVMSDKYPLVIRSLNDVEREGIN</sequence>
<comment type="caution">
    <text evidence="2">The sequence shown here is derived from an EMBL/GenBank/DDBJ whole genome shotgun (WGS) entry which is preliminary data.</text>
</comment>
<feature type="compositionally biased region" description="Basic and acidic residues" evidence="1">
    <location>
        <begin position="156"/>
        <end position="168"/>
    </location>
</feature>
<dbReference type="EMBL" id="CATQJA010002655">
    <property type="protein sequence ID" value="CAJ0578907.1"/>
    <property type="molecule type" value="Genomic_DNA"/>
</dbReference>